<dbReference type="EMBL" id="CP000875">
    <property type="protein sequence ID" value="ABX05114.1"/>
    <property type="molecule type" value="Genomic_DNA"/>
</dbReference>
<evidence type="ECO:0000256" key="6">
    <source>
        <dbReference type="ARBA" id="ARBA00031723"/>
    </source>
</evidence>
<evidence type="ECO:0000256" key="1">
    <source>
        <dbReference type="ARBA" id="ARBA00003640"/>
    </source>
</evidence>
<evidence type="ECO:0000256" key="5">
    <source>
        <dbReference type="ARBA" id="ARBA00023118"/>
    </source>
</evidence>
<dbReference type="eggNOG" id="COG1421">
    <property type="taxonomic scope" value="Bacteria"/>
</dbReference>
<name>A9AZH0_HERA2</name>
<dbReference type="HOGENOM" id="CLU_131491_2_2_0"/>
<dbReference type="GO" id="GO:0051607">
    <property type="term" value="P:defense response to virus"/>
    <property type="evidence" value="ECO:0007669"/>
    <property type="project" value="UniProtKB-KW"/>
</dbReference>
<keyword evidence="4" id="KW-0694">RNA-binding</keyword>
<sequence>MPEISEQEREAIIAGDDVEKLVEAAQKIGEKLARNRLTTSQIRGIFGTVRRIEMDWVMPSLQQQRAEAVRRAQREFALLQPRLAYQAKRERGGAVQALSDELTPAIKLVLKAKADKPDIFYQRFRNFVDFFEAILAYHRAFGGQ</sequence>
<dbReference type="NCBIfam" id="TIGR01870">
    <property type="entry name" value="cas_TM1810_Csm2"/>
    <property type="match status" value="1"/>
</dbReference>
<evidence type="ECO:0000256" key="2">
    <source>
        <dbReference type="ARBA" id="ARBA00006896"/>
    </source>
</evidence>
<reference evidence="7 8" key="1">
    <citation type="journal article" date="2011" name="Stand. Genomic Sci.">
        <title>Complete genome sequence of the filamentous gliding predatory bacterium Herpetosiphon aurantiacus type strain (114-95(T)).</title>
        <authorList>
            <person name="Kiss H."/>
            <person name="Nett M."/>
            <person name="Domin N."/>
            <person name="Martin K."/>
            <person name="Maresca J.A."/>
            <person name="Copeland A."/>
            <person name="Lapidus A."/>
            <person name="Lucas S."/>
            <person name="Berry K.W."/>
            <person name="Glavina Del Rio T."/>
            <person name="Dalin E."/>
            <person name="Tice H."/>
            <person name="Pitluck S."/>
            <person name="Richardson P."/>
            <person name="Bruce D."/>
            <person name="Goodwin L."/>
            <person name="Han C."/>
            <person name="Detter J.C."/>
            <person name="Schmutz J."/>
            <person name="Brettin T."/>
            <person name="Land M."/>
            <person name="Hauser L."/>
            <person name="Kyrpides N.C."/>
            <person name="Ivanova N."/>
            <person name="Goker M."/>
            <person name="Woyke T."/>
            <person name="Klenk H.P."/>
            <person name="Bryant D.A."/>
        </authorList>
    </citation>
    <scope>NUCLEOTIDE SEQUENCE [LARGE SCALE GENOMIC DNA]</scope>
    <source>
        <strain evidence="8">ATCC 23779 / DSM 785 / 114-95</strain>
    </source>
</reference>
<dbReference type="InterPro" id="IPR010149">
    <property type="entry name" value="CRISPR-assoc_prot_Csm2_III-A"/>
</dbReference>
<keyword evidence="5" id="KW-0051">Antiviral defense</keyword>
<keyword evidence="8" id="KW-1185">Reference proteome</keyword>
<evidence type="ECO:0000256" key="3">
    <source>
        <dbReference type="ARBA" id="ARBA00016118"/>
    </source>
</evidence>
<dbReference type="Proteomes" id="UP000000787">
    <property type="component" value="Chromosome"/>
</dbReference>
<accession>A9AZH0</accession>
<dbReference type="BioCyc" id="HAUR316274:GHYA-2504-MONOMER"/>
<gene>
    <name evidence="7" type="ordered locus">Haur_2476</name>
</gene>
<comment type="function">
    <text evidence="1">This subunit may be involved in monitoring complementarity of crRNA and target RNA.</text>
</comment>
<evidence type="ECO:0000313" key="8">
    <source>
        <dbReference type="Proteomes" id="UP000000787"/>
    </source>
</evidence>
<proteinExistence type="inferred from homology"/>
<dbReference type="Pfam" id="PF03750">
    <property type="entry name" value="Csm2_III-A"/>
    <property type="match status" value="1"/>
</dbReference>
<organism evidence="7 8">
    <name type="scientific">Herpetosiphon aurantiacus (strain ATCC 23779 / DSM 785 / 114-95)</name>
    <dbReference type="NCBI Taxonomy" id="316274"/>
    <lineage>
        <taxon>Bacteria</taxon>
        <taxon>Bacillati</taxon>
        <taxon>Chloroflexota</taxon>
        <taxon>Chloroflexia</taxon>
        <taxon>Herpetosiphonales</taxon>
        <taxon>Herpetosiphonaceae</taxon>
        <taxon>Herpetosiphon</taxon>
    </lineage>
</organism>
<dbReference type="GO" id="GO:0003723">
    <property type="term" value="F:RNA binding"/>
    <property type="evidence" value="ECO:0007669"/>
    <property type="project" value="UniProtKB-KW"/>
</dbReference>
<evidence type="ECO:0000256" key="4">
    <source>
        <dbReference type="ARBA" id="ARBA00022884"/>
    </source>
</evidence>
<evidence type="ECO:0000313" key="7">
    <source>
        <dbReference type="EMBL" id="ABX05114.1"/>
    </source>
</evidence>
<dbReference type="KEGG" id="hau:Haur_2476"/>
<dbReference type="STRING" id="316274.Haur_2476"/>
<dbReference type="InParanoid" id="A9AZH0"/>
<dbReference type="AlphaFoldDB" id="A9AZH0"/>
<comment type="similarity">
    <text evidence="2">Belongs to the CRISPR-associated Csm2 family.</text>
</comment>
<protein>
    <recommendedName>
        <fullName evidence="3">CRISPR system Cms protein Csm2</fullName>
    </recommendedName>
    <alternativeName>
        <fullName evidence="6">CRISPR type III A-associated protein Csm2</fullName>
    </alternativeName>
</protein>